<dbReference type="Pfam" id="PF01565">
    <property type="entry name" value="FAD_binding_4"/>
    <property type="match status" value="1"/>
</dbReference>
<dbReference type="Gene3D" id="3.40.462.20">
    <property type="match status" value="1"/>
</dbReference>
<dbReference type="EMBL" id="JACHVQ010000001">
    <property type="protein sequence ID" value="MBB2892329.1"/>
    <property type="molecule type" value="Genomic_DNA"/>
</dbReference>
<evidence type="ECO:0000256" key="5">
    <source>
        <dbReference type="ARBA" id="ARBA00023002"/>
    </source>
</evidence>
<dbReference type="InterPro" id="IPR016169">
    <property type="entry name" value="FAD-bd_PCMH_sub2"/>
</dbReference>
<dbReference type="GO" id="GO:0016491">
    <property type="term" value="F:oxidoreductase activity"/>
    <property type="evidence" value="ECO:0007669"/>
    <property type="project" value="UniProtKB-KW"/>
</dbReference>
<keyword evidence="4" id="KW-0274">FAD</keyword>
<dbReference type="AlphaFoldDB" id="A0A839N6D4"/>
<dbReference type="InterPro" id="IPR036318">
    <property type="entry name" value="FAD-bd_PCMH-like_sf"/>
</dbReference>
<gene>
    <name evidence="7" type="ORF">FHU39_002313</name>
</gene>
<evidence type="ECO:0000259" key="6">
    <source>
        <dbReference type="PROSITE" id="PS51387"/>
    </source>
</evidence>
<comment type="similarity">
    <text evidence="2">Belongs to the oxygen-dependent FAD-linked oxidoreductase family.</text>
</comment>
<protein>
    <recommendedName>
        <fullName evidence="6">FAD-binding PCMH-type domain-containing protein</fullName>
    </recommendedName>
</protein>
<comment type="caution">
    <text evidence="7">The sequence shown here is derived from an EMBL/GenBank/DDBJ whole genome shotgun (WGS) entry which is preliminary data.</text>
</comment>
<dbReference type="InterPro" id="IPR016167">
    <property type="entry name" value="FAD-bd_PCMH_sub1"/>
</dbReference>
<dbReference type="Gene3D" id="3.30.465.10">
    <property type="match status" value="1"/>
</dbReference>
<accession>A0A839N6D4</accession>
<comment type="cofactor">
    <cofactor evidence="1">
        <name>FAD</name>
        <dbReference type="ChEBI" id="CHEBI:57692"/>
    </cofactor>
</comment>
<evidence type="ECO:0000256" key="2">
    <source>
        <dbReference type="ARBA" id="ARBA00005466"/>
    </source>
</evidence>
<dbReference type="PROSITE" id="PS51387">
    <property type="entry name" value="FAD_PCMH"/>
    <property type="match status" value="1"/>
</dbReference>
<dbReference type="InterPro" id="IPR016166">
    <property type="entry name" value="FAD-bd_PCMH"/>
</dbReference>
<reference evidence="7 8" key="1">
    <citation type="submission" date="2020-08" db="EMBL/GenBank/DDBJ databases">
        <title>Sequencing the genomes of 1000 actinobacteria strains.</title>
        <authorList>
            <person name="Klenk H.-P."/>
        </authorList>
    </citation>
    <scope>NUCLEOTIDE SEQUENCE [LARGE SCALE GENOMIC DNA]</scope>
    <source>
        <strain evidence="7 8">DSM 105369</strain>
    </source>
</reference>
<dbReference type="Gene3D" id="3.30.43.10">
    <property type="entry name" value="Uridine Diphospho-n-acetylenolpyruvylglucosamine Reductase, domain 2"/>
    <property type="match status" value="1"/>
</dbReference>
<proteinExistence type="inferred from homology"/>
<keyword evidence="3" id="KW-0285">Flavoprotein</keyword>
<dbReference type="PANTHER" id="PTHR42973:SF39">
    <property type="entry name" value="FAD-BINDING PCMH-TYPE DOMAIN-CONTAINING PROTEIN"/>
    <property type="match status" value="1"/>
</dbReference>
<sequence>MGSLDDLVHGTVWRPGDHGYADQTTGFNLAVTHSPAVVVAAADAQDVVTAVRFAAQEGLPVAVQTTGHGCHSSFAGGVLITMRAMDQVRIDPATRTATVGGGARWRAVLDAAAPFELGGLCGSTSDVGVVGYTLGGGLPVLGRALGFAADRLRSVDLVSADGRLRTVDADSDPDLFWGLRGGGGSLGVVTSMTFGLVELSRIAAGGVIFDGAHAQEVLAAYTAWVQGVPDDLCSSLAFLRLPPLPEIPEPLRGRFTMHLRVASTGTVADLDRILAPMRACAPVLIDTVGDLPYQQLDTIHQDPDHPVPFAERGVLLDDVTPAFQDAILDHVGPDADCPLLLVELRHLGGALRTAPDGGDAIGARDAAFNFLGIGVPAGPAAAAVGAALDALDAAVRPHSTGRTFVNLHGAPGGTGDRARAWHPEQHDRLSRLKARLDPAVLFGHEHALTPAPAL</sequence>
<organism evidence="7 8">
    <name type="scientific">Flexivirga oryzae</name>
    <dbReference type="NCBI Taxonomy" id="1794944"/>
    <lineage>
        <taxon>Bacteria</taxon>
        <taxon>Bacillati</taxon>
        <taxon>Actinomycetota</taxon>
        <taxon>Actinomycetes</taxon>
        <taxon>Micrococcales</taxon>
        <taxon>Dermacoccaceae</taxon>
        <taxon>Flexivirga</taxon>
    </lineage>
</organism>
<dbReference type="RefSeq" id="WP_221185240.1">
    <property type="nucleotide sequence ID" value="NZ_JACHVQ010000001.1"/>
</dbReference>
<dbReference type="InterPro" id="IPR006094">
    <property type="entry name" value="Oxid_FAD_bind_N"/>
</dbReference>
<keyword evidence="5" id="KW-0560">Oxidoreductase</keyword>
<keyword evidence="8" id="KW-1185">Reference proteome</keyword>
<evidence type="ECO:0000256" key="1">
    <source>
        <dbReference type="ARBA" id="ARBA00001974"/>
    </source>
</evidence>
<dbReference type="PANTHER" id="PTHR42973">
    <property type="entry name" value="BINDING OXIDOREDUCTASE, PUTATIVE (AFU_ORTHOLOGUE AFUA_1G17690)-RELATED"/>
    <property type="match status" value="1"/>
</dbReference>
<dbReference type="GO" id="GO:0071949">
    <property type="term" value="F:FAD binding"/>
    <property type="evidence" value="ECO:0007669"/>
    <property type="project" value="InterPro"/>
</dbReference>
<name>A0A839N6D4_9MICO</name>
<feature type="domain" description="FAD-binding PCMH-type" evidence="6">
    <location>
        <begin position="31"/>
        <end position="199"/>
    </location>
</feature>
<dbReference type="Proteomes" id="UP000559182">
    <property type="component" value="Unassembled WGS sequence"/>
</dbReference>
<evidence type="ECO:0000313" key="7">
    <source>
        <dbReference type="EMBL" id="MBB2892329.1"/>
    </source>
</evidence>
<dbReference type="InterPro" id="IPR050416">
    <property type="entry name" value="FAD-linked_Oxidoreductase"/>
</dbReference>
<dbReference type="SUPFAM" id="SSF56176">
    <property type="entry name" value="FAD-binding/transporter-associated domain-like"/>
    <property type="match status" value="1"/>
</dbReference>
<evidence type="ECO:0000256" key="4">
    <source>
        <dbReference type="ARBA" id="ARBA00022827"/>
    </source>
</evidence>
<evidence type="ECO:0000313" key="8">
    <source>
        <dbReference type="Proteomes" id="UP000559182"/>
    </source>
</evidence>
<evidence type="ECO:0000256" key="3">
    <source>
        <dbReference type="ARBA" id="ARBA00022630"/>
    </source>
</evidence>